<dbReference type="AlphaFoldDB" id="C8PFH0"/>
<organism evidence="5 6">
    <name type="scientific">Campylobacter gracilis RM3268</name>
    <dbReference type="NCBI Taxonomy" id="553220"/>
    <lineage>
        <taxon>Bacteria</taxon>
        <taxon>Pseudomonadati</taxon>
        <taxon>Campylobacterota</taxon>
        <taxon>Epsilonproteobacteria</taxon>
        <taxon>Campylobacterales</taxon>
        <taxon>Campylobacteraceae</taxon>
        <taxon>Campylobacter</taxon>
    </lineage>
</organism>
<dbReference type="PANTHER" id="PTHR40661">
    <property type="match status" value="1"/>
</dbReference>
<accession>C8PFH0</accession>
<dbReference type="SUPFAM" id="SSF51306">
    <property type="entry name" value="LexA/Signal peptidase"/>
    <property type="match status" value="1"/>
</dbReference>
<dbReference type="InterPro" id="IPR001387">
    <property type="entry name" value="Cro/C1-type_HTH"/>
</dbReference>
<dbReference type="CDD" id="cd06529">
    <property type="entry name" value="S24_LexA-like"/>
    <property type="match status" value="1"/>
</dbReference>
<comment type="caution">
    <text evidence="5">The sequence shown here is derived from an EMBL/GenBank/DDBJ whole genome shotgun (WGS) entry which is preliminary data.</text>
</comment>
<dbReference type="PANTHER" id="PTHR40661:SF3">
    <property type="entry name" value="FELS-1 PROPHAGE TRANSCRIPTIONAL REGULATOR"/>
    <property type="match status" value="1"/>
</dbReference>
<dbReference type="GO" id="GO:0003677">
    <property type="term" value="F:DNA binding"/>
    <property type="evidence" value="ECO:0007669"/>
    <property type="project" value="UniProtKB-KW"/>
</dbReference>
<evidence type="ECO:0000256" key="1">
    <source>
        <dbReference type="ARBA" id="ARBA00023015"/>
    </source>
</evidence>
<keyword evidence="6" id="KW-1185">Reference proteome</keyword>
<dbReference type="CDD" id="cd00093">
    <property type="entry name" value="HTH_XRE"/>
    <property type="match status" value="1"/>
</dbReference>
<dbReference type="OrthoDB" id="5363392at2"/>
<dbReference type="eggNOG" id="COG2932">
    <property type="taxonomic scope" value="Bacteria"/>
</dbReference>
<dbReference type="EMBL" id="ACYG01000014">
    <property type="protein sequence ID" value="EEV18436.1"/>
    <property type="molecule type" value="Genomic_DNA"/>
</dbReference>
<evidence type="ECO:0000313" key="5">
    <source>
        <dbReference type="EMBL" id="EEV18436.1"/>
    </source>
</evidence>
<dbReference type="Proteomes" id="UP000005709">
    <property type="component" value="Unassembled WGS sequence"/>
</dbReference>
<gene>
    <name evidence="5" type="ORF">CAMGR0001_2127</name>
</gene>
<dbReference type="STRING" id="824.CGRAC_0231"/>
<evidence type="ECO:0000256" key="2">
    <source>
        <dbReference type="ARBA" id="ARBA00023125"/>
    </source>
</evidence>
<dbReference type="Pfam" id="PF01381">
    <property type="entry name" value="HTH_3"/>
    <property type="match status" value="1"/>
</dbReference>
<dbReference type="InterPro" id="IPR039418">
    <property type="entry name" value="LexA-like"/>
</dbReference>
<dbReference type="Gene3D" id="2.10.109.10">
    <property type="entry name" value="Umud Fragment, subunit A"/>
    <property type="match status" value="1"/>
</dbReference>
<feature type="domain" description="HTH cro/C1-type" evidence="4">
    <location>
        <begin position="7"/>
        <end position="73"/>
    </location>
</feature>
<dbReference type="Gene3D" id="1.10.260.40">
    <property type="entry name" value="lambda repressor-like DNA-binding domains"/>
    <property type="match status" value="1"/>
</dbReference>
<dbReference type="RefSeq" id="WP_005870003.1">
    <property type="nucleotide sequence ID" value="NZ_ACYG01000014.1"/>
</dbReference>
<sequence>MDIHQKIRAFRQEAGLTQVQFAEKLGITQGLVAHYETQPGEIGKNGKEKKSSKPELEKLPLIAEILGKNVIDLFDDEETSKRQIVKKELKNNFEKYAHLIPAEYGLKNVVFLSKSDMLIGAGSEGAYDLDLFNKETKIAVDRSFIKGLDPKNLKLFEVVGDSMQPEYDEGDLAIVDMVNFRGDFIKIGGIYVVRVGDVVYVKRVEFLPKGAIKLISLNSKYGDLYPHKEGYEYEILGKVCGKIKLEIQKGLTFSDSGIK</sequence>
<protein>
    <submittedName>
        <fullName evidence="5">Peptidase S24-like protein</fullName>
    </submittedName>
</protein>
<dbReference type="InterPro" id="IPR015927">
    <property type="entry name" value="Peptidase_S24_S26A/B/C"/>
</dbReference>
<keyword evidence="1" id="KW-0805">Transcription regulation</keyword>
<keyword evidence="3" id="KW-0804">Transcription</keyword>
<evidence type="ECO:0000256" key="3">
    <source>
        <dbReference type="ARBA" id="ARBA00023163"/>
    </source>
</evidence>
<keyword evidence="2" id="KW-0238">DNA-binding</keyword>
<dbReference type="InterPro" id="IPR010982">
    <property type="entry name" value="Lambda_DNA-bd_dom_sf"/>
</dbReference>
<reference evidence="5 6" key="1">
    <citation type="submission" date="2009-07" db="EMBL/GenBank/DDBJ databases">
        <authorList>
            <person name="Madupu R."/>
            <person name="Sebastian Y."/>
            <person name="Durkin A.S."/>
            <person name="Torralba M."/>
            <person name="Methe B."/>
            <person name="Sutton G.G."/>
            <person name="Strausberg R.L."/>
            <person name="Nelson K.E."/>
        </authorList>
    </citation>
    <scope>NUCLEOTIDE SEQUENCE [LARGE SCALE GENOMIC DNA]</scope>
    <source>
        <strain evidence="5 6">RM3268</strain>
    </source>
</reference>
<dbReference type="SUPFAM" id="SSF47413">
    <property type="entry name" value="lambda repressor-like DNA-binding domains"/>
    <property type="match status" value="1"/>
</dbReference>
<dbReference type="PROSITE" id="PS50943">
    <property type="entry name" value="HTH_CROC1"/>
    <property type="match status" value="1"/>
</dbReference>
<name>C8PFH0_9BACT</name>
<proteinExistence type="predicted"/>
<dbReference type="SMART" id="SM00530">
    <property type="entry name" value="HTH_XRE"/>
    <property type="match status" value="1"/>
</dbReference>
<dbReference type="Pfam" id="PF00717">
    <property type="entry name" value="Peptidase_S24"/>
    <property type="match status" value="1"/>
</dbReference>
<dbReference type="InterPro" id="IPR036286">
    <property type="entry name" value="LexA/Signal_pep-like_sf"/>
</dbReference>
<evidence type="ECO:0000313" key="6">
    <source>
        <dbReference type="Proteomes" id="UP000005709"/>
    </source>
</evidence>
<evidence type="ECO:0000259" key="4">
    <source>
        <dbReference type="PROSITE" id="PS50943"/>
    </source>
</evidence>